<dbReference type="AlphaFoldDB" id="A0A8C4VCY6"/>
<name>A0A8C4VCY6_FALTI</name>
<feature type="region of interest" description="Disordered" evidence="1">
    <location>
        <begin position="365"/>
        <end position="413"/>
    </location>
</feature>
<dbReference type="PANTHER" id="PTHR16830:SF1">
    <property type="entry name" value="FYN-BINDING PROTEIN 2"/>
    <property type="match status" value="1"/>
</dbReference>
<dbReference type="InterPro" id="IPR043443">
    <property type="entry name" value="FYB1/2-like"/>
</dbReference>
<dbReference type="GO" id="GO:0005886">
    <property type="term" value="C:plasma membrane"/>
    <property type="evidence" value="ECO:0007669"/>
    <property type="project" value="InterPro"/>
</dbReference>
<feature type="compositionally biased region" description="Low complexity" evidence="1">
    <location>
        <begin position="142"/>
        <end position="161"/>
    </location>
</feature>
<feature type="region of interest" description="Disordered" evidence="1">
    <location>
        <begin position="797"/>
        <end position="838"/>
    </location>
</feature>
<dbReference type="GO" id="GO:0072659">
    <property type="term" value="P:protein localization to plasma membrane"/>
    <property type="evidence" value="ECO:0007669"/>
    <property type="project" value="TreeGrafter"/>
</dbReference>
<protein>
    <submittedName>
        <fullName evidence="2">Uncharacterized protein</fullName>
    </submittedName>
</protein>
<keyword evidence="3" id="KW-1185">Reference proteome</keyword>
<feature type="region of interest" description="Disordered" evidence="1">
    <location>
        <begin position="684"/>
        <end position="723"/>
    </location>
</feature>
<proteinExistence type="predicted"/>
<reference evidence="2" key="1">
    <citation type="submission" date="2025-08" db="UniProtKB">
        <authorList>
            <consortium name="Ensembl"/>
        </authorList>
    </citation>
    <scope>IDENTIFICATION</scope>
</reference>
<dbReference type="Proteomes" id="UP000694562">
    <property type="component" value="Unplaced"/>
</dbReference>
<accession>A0A8C4VCY6</accession>
<dbReference type="OrthoDB" id="5986624at2759"/>
<feature type="region of interest" description="Disordered" evidence="1">
    <location>
        <begin position="47"/>
        <end position="173"/>
    </location>
</feature>
<evidence type="ECO:0000256" key="1">
    <source>
        <dbReference type="SAM" id="MobiDB-lite"/>
    </source>
</evidence>
<feature type="region of interest" description="Disordered" evidence="1">
    <location>
        <begin position="235"/>
        <end position="314"/>
    </location>
</feature>
<dbReference type="GO" id="GO:0007229">
    <property type="term" value="P:integrin-mediated signaling pathway"/>
    <property type="evidence" value="ECO:0007669"/>
    <property type="project" value="InterPro"/>
</dbReference>
<evidence type="ECO:0000313" key="2">
    <source>
        <dbReference type="Ensembl" id="ENSFTIP00000024338.1"/>
    </source>
</evidence>
<dbReference type="OMA" id="KPWKNFP"/>
<sequence length="838" mass="90312">MGKASFVLIQVVCPQDSETARHERGLLRQGTRVGRRGRRGVGLCLLGSAGQSGGKRVVPPGNRPCWSPPGLRTDPRGAPVPGQPRSFSPAANRAQPPAPAPPPRAERCRLRAGTRGQPRAEPSRVVPGPGSPRPGAAPRPGPGVCRARPASAGTAAGSRAAPPEPARSGEGMAAEGVTDFQALRAKFQNDSNLASKLVQPHKKPPTEIVPKLGSGGNAVSSPLPLSKREGIILKPKGEPAHPARPHPALTQCNPLAHPPAKLGYMEPTGHNREHKGNILEKGPSSPKNSPQKPLPSHCTDRQGSAQRASEGPALPSSFHHALQMWENTLSCSEKASVTLPAQWAANLYVHPSLEQRAARAPAVLSSSRMRPAGSEPALALPAQKKDALRGRGPALPHAPTGHRSSDKAGAEGAVATKSCQLGYRAPREQPQHQKGSEPPFCQPRAGKWSPCPRSKWPRIKPLPSAESLGPAPGKPARPPKFDLSAFRSAILSVHRGNETTAEEEDYLTPESAQLEEHHNYEETLTYLNQSGDTTTLCVIEVPKAEPEEHKKQKTDFLFAKSSSGGAVVEDEKEEEPSLEREKQEAKKILKTGGNEYVSPTSSAKEDGGGGMKVLPVKQDVSSTQAAEHPTLQGLAKDGAELLRYMHVGAPKPGVEITALNQNTWQSLQAWEDIYDDVGEMQDRLSHGSDASGPFTSASISGNGCEETYEDVETGGDNPTKLETEKQKRFGNLFKIEKLKLKNTRFKENLRLFSTSTPNLAAVSQEDMVYDNVEVGQRELREKDDKYKTWMPKFLMAKDSKDQRRSSDDMESTIRRSTLSTQPLPRARSLVRGGLISQS</sequence>
<reference evidence="2" key="2">
    <citation type="submission" date="2025-09" db="UniProtKB">
        <authorList>
            <consortium name="Ensembl"/>
        </authorList>
    </citation>
    <scope>IDENTIFICATION</scope>
</reference>
<dbReference type="PANTHER" id="PTHR16830">
    <property type="entry name" value="SH2 CONTAINING ADAPTOR PRAM-1 RELATED"/>
    <property type="match status" value="1"/>
</dbReference>
<feature type="compositionally biased region" description="Basic and acidic residues" evidence="1">
    <location>
        <begin position="269"/>
        <end position="278"/>
    </location>
</feature>
<evidence type="ECO:0000313" key="3">
    <source>
        <dbReference type="Proteomes" id="UP000694562"/>
    </source>
</evidence>
<feature type="region of interest" description="Disordered" evidence="1">
    <location>
        <begin position="426"/>
        <end position="478"/>
    </location>
</feature>
<feature type="compositionally biased region" description="Pro residues" evidence="1">
    <location>
        <begin position="129"/>
        <end position="141"/>
    </location>
</feature>
<dbReference type="Ensembl" id="ENSFTIT00000025365.1">
    <property type="protein sequence ID" value="ENSFTIP00000024338.1"/>
    <property type="gene ID" value="ENSFTIG00000015554.1"/>
</dbReference>
<feature type="compositionally biased region" description="Basic and acidic residues" evidence="1">
    <location>
        <begin position="426"/>
        <end position="435"/>
    </location>
</feature>
<feature type="region of interest" description="Disordered" evidence="1">
    <location>
        <begin position="197"/>
        <end position="223"/>
    </location>
</feature>
<dbReference type="GO" id="GO:0050852">
    <property type="term" value="P:T cell receptor signaling pathway"/>
    <property type="evidence" value="ECO:0007669"/>
    <property type="project" value="TreeGrafter"/>
</dbReference>
<feature type="compositionally biased region" description="Basic and acidic residues" evidence="1">
    <location>
        <begin position="797"/>
        <end position="813"/>
    </location>
</feature>
<organism evidence="2 3">
    <name type="scientific">Falco tinnunculus</name>
    <name type="common">Common kestrel</name>
    <dbReference type="NCBI Taxonomy" id="100819"/>
    <lineage>
        <taxon>Eukaryota</taxon>
        <taxon>Metazoa</taxon>
        <taxon>Chordata</taxon>
        <taxon>Craniata</taxon>
        <taxon>Vertebrata</taxon>
        <taxon>Euteleostomi</taxon>
        <taxon>Archelosauria</taxon>
        <taxon>Archosauria</taxon>
        <taxon>Dinosauria</taxon>
        <taxon>Saurischia</taxon>
        <taxon>Theropoda</taxon>
        <taxon>Coelurosauria</taxon>
        <taxon>Aves</taxon>
        <taxon>Neognathae</taxon>
        <taxon>Neoaves</taxon>
        <taxon>Telluraves</taxon>
        <taxon>Australaves</taxon>
        <taxon>Falconiformes</taxon>
        <taxon>Falconidae</taxon>
        <taxon>Falco</taxon>
    </lineage>
</organism>